<dbReference type="CDD" id="cd24034">
    <property type="entry name" value="ASKHA_NBD_O66634-like_rpt1"/>
    <property type="match status" value="1"/>
</dbReference>
<organism evidence="7 8">
    <name type="scientific">Megalodesulfovibrio gigas (strain ATCC 19364 / DSM 1382 / NCIMB 9332 / VKM B-1759)</name>
    <name type="common">Desulfovibrio gigas</name>
    <dbReference type="NCBI Taxonomy" id="1121448"/>
    <lineage>
        <taxon>Bacteria</taxon>
        <taxon>Pseudomonadati</taxon>
        <taxon>Thermodesulfobacteriota</taxon>
        <taxon>Desulfovibrionia</taxon>
        <taxon>Desulfovibrionales</taxon>
        <taxon>Desulfovibrionaceae</taxon>
        <taxon>Megalodesulfovibrio</taxon>
    </lineage>
</organism>
<dbReference type="Pfam" id="PF01869">
    <property type="entry name" value="BcrAD_BadFG"/>
    <property type="match status" value="2"/>
</dbReference>
<dbReference type="KEGG" id="dgg:DGI_1539"/>
<name>T2GB23_MEGG1</name>
<evidence type="ECO:0000313" key="8">
    <source>
        <dbReference type="Proteomes" id="UP000016587"/>
    </source>
</evidence>
<evidence type="ECO:0000256" key="1">
    <source>
        <dbReference type="ARBA" id="ARBA00001966"/>
    </source>
</evidence>
<dbReference type="GO" id="GO:0046872">
    <property type="term" value="F:metal ion binding"/>
    <property type="evidence" value="ECO:0007669"/>
    <property type="project" value="UniProtKB-KW"/>
</dbReference>
<dbReference type="Pfam" id="PF09989">
    <property type="entry name" value="DUF2229"/>
    <property type="match status" value="1"/>
</dbReference>
<evidence type="ECO:0000256" key="2">
    <source>
        <dbReference type="ARBA" id="ARBA00022723"/>
    </source>
</evidence>
<evidence type="ECO:0000259" key="6">
    <source>
        <dbReference type="Pfam" id="PF09989"/>
    </source>
</evidence>
<evidence type="ECO:0000256" key="3">
    <source>
        <dbReference type="ARBA" id="ARBA00023004"/>
    </source>
</evidence>
<dbReference type="NCBIfam" id="TIGR00241">
    <property type="entry name" value="CoA_E_activ"/>
    <property type="match status" value="1"/>
</dbReference>
<dbReference type="Gene3D" id="3.40.50.11900">
    <property type="match status" value="1"/>
</dbReference>
<evidence type="ECO:0000256" key="4">
    <source>
        <dbReference type="ARBA" id="ARBA00023014"/>
    </source>
</evidence>
<dbReference type="InterPro" id="IPR008275">
    <property type="entry name" value="CoA_E_activase_dom"/>
</dbReference>
<dbReference type="InterPro" id="IPR002731">
    <property type="entry name" value="ATPase_BadF"/>
</dbReference>
<keyword evidence="3" id="KW-0408">Iron</keyword>
<gene>
    <name evidence="7" type="ORF">DGI_1539</name>
</gene>
<dbReference type="InterPro" id="IPR043129">
    <property type="entry name" value="ATPase_NBD"/>
</dbReference>
<dbReference type="Gene3D" id="3.30.420.40">
    <property type="match status" value="4"/>
</dbReference>
<dbReference type="OrthoDB" id="9177882at2"/>
<dbReference type="HOGENOM" id="CLU_002393_2_0_7"/>
<dbReference type="STRING" id="1121448.DGI_1539"/>
<dbReference type="PATRIC" id="fig|1121448.10.peg.1535"/>
<dbReference type="SUPFAM" id="SSF53067">
    <property type="entry name" value="Actin-like ATPase domain"/>
    <property type="match status" value="2"/>
</dbReference>
<feature type="domain" description="ATPase BadF/BadG/BcrA/BcrD type" evidence="5">
    <location>
        <begin position="320"/>
        <end position="575"/>
    </location>
</feature>
<feature type="domain" description="ATPase BadF/BadG/BcrA/BcrD type" evidence="5">
    <location>
        <begin position="51"/>
        <end position="234"/>
    </location>
</feature>
<dbReference type="InterPro" id="IPR018709">
    <property type="entry name" value="CoA_activase_DUF2229"/>
</dbReference>
<dbReference type="EMBL" id="CP006585">
    <property type="protein sequence ID" value="AGW13379.1"/>
    <property type="molecule type" value="Genomic_DNA"/>
</dbReference>
<feature type="domain" description="DUF2229" evidence="6">
    <location>
        <begin position="678"/>
        <end position="901"/>
    </location>
</feature>
<dbReference type="PANTHER" id="PTHR32329">
    <property type="entry name" value="BIFUNCTIONAL PROTEIN [INCLUDES 2-HYDROXYACYL-COA DEHYDRATASE (N-TER) AND ITS ACTIVATOR DOMAIN (C_TERM)-RELATED"/>
    <property type="match status" value="1"/>
</dbReference>
<evidence type="ECO:0000259" key="5">
    <source>
        <dbReference type="Pfam" id="PF01869"/>
    </source>
</evidence>
<keyword evidence="2" id="KW-0479">Metal-binding</keyword>
<evidence type="ECO:0000313" key="7">
    <source>
        <dbReference type="EMBL" id="AGW13379.1"/>
    </source>
</evidence>
<dbReference type="eggNOG" id="COG3581">
    <property type="taxonomic scope" value="Bacteria"/>
</dbReference>
<keyword evidence="4" id="KW-0411">Iron-sulfur</keyword>
<keyword evidence="8" id="KW-1185">Reference proteome</keyword>
<dbReference type="GO" id="GO:0051536">
    <property type="term" value="F:iron-sulfur cluster binding"/>
    <property type="evidence" value="ECO:0007669"/>
    <property type="project" value="UniProtKB-KW"/>
</dbReference>
<dbReference type="PANTHER" id="PTHR32329:SF7">
    <property type="entry name" value="ACTIVATOR OF 2-HYDROXYACYL-COA-HYDRATASE"/>
    <property type="match status" value="1"/>
</dbReference>
<dbReference type="CDD" id="cd24035">
    <property type="entry name" value="ASKHA_NBD_O66634-like_rpt2"/>
    <property type="match status" value="1"/>
</dbReference>
<reference evidence="8" key="2">
    <citation type="submission" date="2013-07" db="EMBL/GenBank/DDBJ databases">
        <authorList>
            <person name="Morais-Silva F.O."/>
            <person name="Rezende A.M."/>
            <person name="Pimentel C."/>
            <person name="Resende D.M."/>
            <person name="Santos C.I."/>
            <person name="Clemente C."/>
            <person name="de Oliveira L.M."/>
            <person name="da Silva S.M."/>
            <person name="Costa D.A."/>
            <person name="Varela-Raposo A."/>
            <person name="Horacio E.C.A."/>
            <person name="Matos M."/>
            <person name="Flores O."/>
            <person name="Ruiz J.C."/>
            <person name="Rodrigues-Pousada C."/>
        </authorList>
    </citation>
    <scope>NUCLEOTIDE SEQUENCE [LARGE SCALE GENOMIC DNA]</scope>
    <source>
        <strain evidence="8">ATCC 19364 / DSM 1382 / NCIMB 9332 / VKM B-1759</strain>
    </source>
</reference>
<protein>
    <submittedName>
        <fullName evidence="7">Putative CoA-substrate-specific enzyme activase</fullName>
    </submittedName>
</protein>
<dbReference type="eggNOG" id="COG1924">
    <property type="taxonomic scope" value="Bacteria"/>
</dbReference>
<accession>T2GB23</accession>
<reference evidence="7 8" key="1">
    <citation type="journal article" date="2013" name="J. Bacteriol.">
        <title>Roles of HynAB and Ech, the only two hydrogenases found in the model sulfate reducer Desulfovibrio gigas.</title>
        <authorList>
            <person name="Morais-Silva F.O."/>
            <person name="Santos C.I."/>
            <person name="Rodrigues R."/>
            <person name="Pereira I.A."/>
            <person name="Rodrigues-Pousada C."/>
        </authorList>
    </citation>
    <scope>NUCLEOTIDE SEQUENCE [LARGE SCALE GENOMIC DNA]</scope>
    <source>
        <strain evidence="8">ATCC 19364 / DSM 1382 / NCIMB 9332 / VKM B-1759</strain>
    </source>
</reference>
<proteinExistence type="predicted"/>
<dbReference type="eggNOG" id="COG3580">
    <property type="taxonomic scope" value="Bacteria"/>
</dbReference>
<comment type="cofactor">
    <cofactor evidence="1">
        <name>[4Fe-4S] cluster</name>
        <dbReference type="ChEBI" id="CHEBI:49883"/>
    </cofactor>
</comment>
<sequence>MILGLDAGSVSVKLAALSADGRLLDTVYQRHKGQPLHVAATLLADYAARFPGARLACTGTAGAFIARKLEAPAVNELAALALAMQTLHPDVQTIIEMGGEDAKCIFLRDGQVYDFALNSVCAAGTGSFLDQQAERLQLTIESFSAMARTYLEKGGAPARIAGRCSVFAKSDMIHLQQIATPMEAIVSGLCYAVARNYLGAIIRSRTVLPRVAFLGGVALNAGVVAAMRDVLAQPDLFVPDPPTIYGAAGVAFKALQEKTAVPLNVAALATLAAAEELTDSGRVPLVVHGDLFADRHLNGGRHELAPVDETAGGELPAYMGIDIGSISTCLALVDDAGRVLTTRYLRTAGRPIEAVRQGLREIGQELAGRQGPKVVIKGVGTTGSGRYMIADYIAADVVKNEITAQAMGAVHLDPTVDTIFEIGGQDSKYIQLKDGVIVDFEMNKACAAGTGSFLEEQAEKLDVCVKSEFSPMALGAGNPCRLGERCTVFMENSLQASLQQGAGKDDLLAGLSYSIVENYINRVVQGRPVGKNIFFQGGTAFNKGVVAAFEKFLDRQITVPPHHDNTGAIGMGLIAREHHQTTGKDSTFKGFEVADRGYTQNSFACKACDNQCEINRLKIDGEDGFLFYGGRCEKYDIRKAVQTTLPDLFGFREQALEAAHQAYTDRHEAVGRPAKRGRIGLPRVFFFHDFLPYYATLLWELGFEPVLSPRTNRQVIGLGVQATMADTCFPIKAALGHVRHLLNNGVEQIFLPSFTNMAEENGPFQYGHACPLTQSFPYQVRQALAEAAEPAAGGTRILAPVQAHRFGRKQLFQGLKDALAAPFRIRDDELQRAMDAAEHAQRTFREKIQTRGRQALAEADASSGRTLVVVGRPYNAFDMGLNLEIPKKLATLNVQAIPMDFLPPEEIHTEWPEMYWRSGQRMLSAVRHIRKHPKLHPLIIGNFSCGPDSFIEPYMERELGGKPSLHIEIDEHSADAGVVTRCEAFLDSLEMQERAQTSRRITPPAPLSRSHAGLAEGVRRTVYIPHMCNHAYALEAAFASCGVNSEVLPETTPESLALGRKHVSGKECYPFCVTLGDMIHRGMQKDFDPSRAAFLMWGGTGPCRFGQYNVLQRMLLAKAGMGDVPMVSPVQDANLYKTLGTIGKGFAKRSWEGLVAVDILLKFLYATRPYEKVAGSTNQLYDDAFARLKKHIATPGKVDFLPLLDQFRKEFDDIRDTNAPLKPRVGVVGEIYVRSNRFANEELIGRIEAMGGEVWTAPIDEWVKYINWGARVDARMAKDWSRFLKLSLKHWFQDRIAHKQESVVAAFHPTMQEPHVNEVINNAMQYLHPTFRGEAILSVGKSVDMLSRGAVGIVNAMPFGCMPGSIVSAMLRALSERFNAPAVAMPFDGTASPTSRLQLETFMEQAHSRFERLQRGLKT</sequence>
<dbReference type="Proteomes" id="UP000016587">
    <property type="component" value="Chromosome"/>
</dbReference>
<dbReference type="InterPro" id="IPR051805">
    <property type="entry name" value="Dehydratase_Activator_Redct"/>
</dbReference>